<dbReference type="PANTHER" id="PTHR11439:SF495">
    <property type="entry name" value="REVERSE TRANSCRIPTASE, RNA-DEPENDENT DNA POLYMERASE-RELATED"/>
    <property type="match status" value="1"/>
</dbReference>
<accession>A0A6L2M2Y2</accession>
<feature type="coiled-coil region" evidence="1">
    <location>
        <begin position="632"/>
        <end position="673"/>
    </location>
</feature>
<evidence type="ECO:0000256" key="2">
    <source>
        <dbReference type="SAM" id="MobiDB-lite"/>
    </source>
</evidence>
<dbReference type="Pfam" id="PF07727">
    <property type="entry name" value="RVT_2"/>
    <property type="match status" value="1"/>
</dbReference>
<dbReference type="InterPro" id="IPR043502">
    <property type="entry name" value="DNA/RNA_pol_sf"/>
</dbReference>
<dbReference type="InterPro" id="IPR013103">
    <property type="entry name" value="RVT_2"/>
</dbReference>
<dbReference type="SUPFAM" id="SSF56672">
    <property type="entry name" value="DNA/RNA polymerases"/>
    <property type="match status" value="1"/>
</dbReference>
<name>A0A6L2M2Y2_TANCI</name>
<dbReference type="EMBL" id="BKCJ010005734">
    <property type="protein sequence ID" value="GEU68356.1"/>
    <property type="molecule type" value="Genomic_DNA"/>
</dbReference>
<sequence length="1049" mass="120964">MNLQDQGVIDNGCSRHMTGNMFNLTYYKEIDGGCVAFGRNPKGGKIIEKVKPLEYSIVEQEYLEENLHIRYKRSDNAGQARKEIELVKDYILLPLWTANPPFSQDPKSSHDDSVTPPNRVATKCYRSKPLSDDGKKVNEDPSKESKCDDQENEDNVNSTNNVNTVSSTINVVGSNRVNVVGENISIELPFDPNMPALEDVGIFDFSRIHKDHPLDQVIGDFHSATQTRKMSKNLEEHGFEEPKKTLVDLPNGKRAIGSKWVFRNKKDERGIMIRNKARLIAQGCTQEEKIDYDEVFALVARIEAIRLFLAYASFKDFVVYQMDVKSAFLYEKIEKEVYVCQPPGFKDPDFSDKVYKVEKALYGLHQAPRAWYETLSTYLLDNGFQRVDAREILDEFYGRTYILLGLQVKPLEDGIFISQDKYVARILKKFRFIEFKTASIPMETQKPLLKDEDGEEVDVHMYRSMIGSLMYLTSSRPDIMFAVCACVRYQVNPKVSHLHAVKRIFRKSKEKFWSTAMAKTINWEAQLHAKVDGKKIIVTESSARRDLRLTYEEGIDCLLNSTIFEQLALIGKPKRKDTQVPQPSDLTESVADEVVHKELGDSLVRATTTASSLVVEQDNGNTLQSDENRLKLDELMALCTNIQNRVLDLEKTNTTQHNEIVSLKRRVKKLEKRNRSRTHGLKILYKVGLTDRVESSDDEESLGEDASKQEMRIDVIDIDEDITLVNVHDNANKEMFDVNVLDEITLAQALEALKTSKPKVKGIVFQEPDQIRLDEEAAKKLQAEFDEQERLARERAEKEQEANIALIEEWVYIQAKIDADHQLAERLQAQEQKKLSDAEKATLFQQLLEKIRKHFAAKKAKEKQNKPPTQAQQRKIMCTYLKNMEGYKLKDLKLKEVGKGKRAGEELIQESNKKQKVEDDKEKDKLKWLMETISDEEEVAIDVIPLAVKSLRIVDWKIHKEGKKGYYQIVRADEKSQIYMIFSQMLKSFDMKDLEDLYRLSMQIYMLVEKKYPLTLPTLSMMLEKKLQIDYESEMAYQLCKLIKKQLKK</sequence>
<feature type="domain" description="Reverse transcriptase Ty1/copia-type" evidence="3">
    <location>
        <begin position="245"/>
        <end position="408"/>
    </location>
</feature>
<protein>
    <recommendedName>
        <fullName evidence="3">Reverse transcriptase Ty1/copia-type domain-containing protein</fullName>
    </recommendedName>
</protein>
<reference evidence="4" key="1">
    <citation type="journal article" date="2019" name="Sci. Rep.">
        <title>Draft genome of Tanacetum cinerariifolium, the natural source of mosquito coil.</title>
        <authorList>
            <person name="Yamashiro T."/>
            <person name="Shiraishi A."/>
            <person name="Satake H."/>
            <person name="Nakayama K."/>
        </authorList>
    </citation>
    <scope>NUCLEOTIDE SEQUENCE</scope>
</reference>
<feature type="region of interest" description="Disordered" evidence="2">
    <location>
        <begin position="103"/>
        <end position="162"/>
    </location>
</feature>
<keyword evidence="1" id="KW-0175">Coiled coil</keyword>
<feature type="coiled-coil region" evidence="1">
    <location>
        <begin position="771"/>
        <end position="808"/>
    </location>
</feature>
<evidence type="ECO:0000313" key="4">
    <source>
        <dbReference type="EMBL" id="GEU68356.1"/>
    </source>
</evidence>
<dbReference type="AlphaFoldDB" id="A0A6L2M2Y2"/>
<gene>
    <name evidence="4" type="ORF">Tci_040334</name>
</gene>
<evidence type="ECO:0000256" key="1">
    <source>
        <dbReference type="SAM" id="Coils"/>
    </source>
</evidence>
<evidence type="ECO:0000259" key="3">
    <source>
        <dbReference type="Pfam" id="PF07727"/>
    </source>
</evidence>
<proteinExistence type="predicted"/>
<organism evidence="4">
    <name type="scientific">Tanacetum cinerariifolium</name>
    <name type="common">Dalmatian daisy</name>
    <name type="synonym">Chrysanthemum cinerariifolium</name>
    <dbReference type="NCBI Taxonomy" id="118510"/>
    <lineage>
        <taxon>Eukaryota</taxon>
        <taxon>Viridiplantae</taxon>
        <taxon>Streptophyta</taxon>
        <taxon>Embryophyta</taxon>
        <taxon>Tracheophyta</taxon>
        <taxon>Spermatophyta</taxon>
        <taxon>Magnoliopsida</taxon>
        <taxon>eudicotyledons</taxon>
        <taxon>Gunneridae</taxon>
        <taxon>Pentapetalae</taxon>
        <taxon>asterids</taxon>
        <taxon>campanulids</taxon>
        <taxon>Asterales</taxon>
        <taxon>Asteraceae</taxon>
        <taxon>Asteroideae</taxon>
        <taxon>Anthemideae</taxon>
        <taxon>Anthemidinae</taxon>
        <taxon>Tanacetum</taxon>
    </lineage>
</organism>
<comment type="caution">
    <text evidence="4">The sequence shown here is derived from an EMBL/GenBank/DDBJ whole genome shotgun (WGS) entry which is preliminary data.</text>
</comment>
<dbReference type="PANTHER" id="PTHR11439">
    <property type="entry name" value="GAG-POL-RELATED RETROTRANSPOSON"/>
    <property type="match status" value="1"/>
</dbReference>
<feature type="compositionally biased region" description="Basic and acidic residues" evidence="2">
    <location>
        <begin position="129"/>
        <end position="149"/>
    </location>
</feature>